<reference evidence="2 3" key="1">
    <citation type="submission" date="2014-09" db="EMBL/GenBank/DDBJ databases">
        <title>Using Illumina technology Improving SMRT sequencing Genome Assembly by RASTools.</title>
        <authorList>
            <person name="Zhou Y."/>
            <person name="Ma T."/>
            <person name="Liu T."/>
        </authorList>
    </citation>
    <scope>NUCLEOTIDE SEQUENCE [LARGE SCALE GENOMIC DNA]</scope>
    <source>
        <strain evidence="2 3">ATCC 55669</strain>
    </source>
</reference>
<dbReference type="GO" id="GO:0016301">
    <property type="term" value="F:kinase activity"/>
    <property type="evidence" value="ECO:0007669"/>
    <property type="project" value="InterPro"/>
</dbReference>
<keyword evidence="3" id="KW-1185">Reference proteome</keyword>
<evidence type="ECO:0000313" key="2">
    <source>
        <dbReference type="EMBL" id="AIT06896.1"/>
    </source>
</evidence>
<feature type="domain" description="Fido" evidence="1">
    <location>
        <begin position="7"/>
        <end position="123"/>
    </location>
</feature>
<dbReference type="PIRSF" id="PIRSF018297">
    <property type="entry name" value="Doc"/>
    <property type="match status" value="1"/>
</dbReference>
<accession>A0A097EH66</accession>
<dbReference type="Proteomes" id="UP000033200">
    <property type="component" value="Chromosome"/>
</dbReference>
<dbReference type="PANTHER" id="PTHR39426">
    <property type="entry name" value="HOMOLOGY TO DEATH-ON-CURING PROTEIN OF PHAGE P1"/>
    <property type="match status" value="1"/>
</dbReference>
<dbReference type="SUPFAM" id="SSF140931">
    <property type="entry name" value="Fic-like"/>
    <property type="match status" value="1"/>
</dbReference>
<dbReference type="EMBL" id="CP009571">
    <property type="protein sequence ID" value="AIT06896.1"/>
    <property type="molecule type" value="Genomic_DNA"/>
</dbReference>
<dbReference type="eggNOG" id="COG3654">
    <property type="taxonomic scope" value="Bacteria"/>
</dbReference>
<dbReference type="InterPro" id="IPR006440">
    <property type="entry name" value="Doc"/>
</dbReference>
<dbReference type="PANTHER" id="PTHR39426:SF1">
    <property type="entry name" value="HOMOLOGY TO DEATH-ON-CURING PROTEIN OF PHAGE P1"/>
    <property type="match status" value="1"/>
</dbReference>
<name>A0A097EH66_9SPHN</name>
<proteinExistence type="predicted"/>
<dbReference type="AlphaFoldDB" id="A0A097EH66"/>
<gene>
    <name evidence="2" type="ORF">MC45_11500</name>
</gene>
<dbReference type="KEGG" id="stax:MC45_11500"/>
<organism evidence="2 3">
    <name type="scientific">Sphingomonas taxi</name>
    <dbReference type="NCBI Taxonomy" id="1549858"/>
    <lineage>
        <taxon>Bacteria</taxon>
        <taxon>Pseudomonadati</taxon>
        <taxon>Pseudomonadota</taxon>
        <taxon>Alphaproteobacteria</taxon>
        <taxon>Sphingomonadales</taxon>
        <taxon>Sphingomonadaceae</taxon>
        <taxon>Sphingomonas</taxon>
    </lineage>
</organism>
<dbReference type="RefSeq" id="WP_038663227.1">
    <property type="nucleotide sequence ID" value="NZ_CP009571.1"/>
</dbReference>
<sequence length="126" mass="13419">MSGWLWVDIDVALAAHDEQLAEHGGAPGMRDRAMLGSALARPLNLIAYGDPDIADLAAAYAYGIARNHPFVDGNKRTALVVSETFLLINGYELTASNAEVVVAFVALAAGELDVPTLADWFRSHIA</sequence>
<dbReference type="InterPro" id="IPR053737">
    <property type="entry name" value="Type_II_TA_Toxin"/>
</dbReference>
<dbReference type="InterPro" id="IPR003812">
    <property type="entry name" value="Fido"/>
</dbReference>
<dbReference type="STRING" id="1549858.MC45_11500"/>
<protein>
    <submittedName>
        <fullName evidence="2">Death-on-curing protein</fullName>
    </submittedName>
</protein>
<evidence type="ECO:0000259" key="1">
    <source>
        <dbReference type="PROSITE" id="PS51459"/>
    </source>
</evidence>
<dbReference type="PROSITE" id="PS51459">
    <property type="entry name" value="FIDO"/>
    <property type="match status" value="1"/>
</dbReference>
<dbReference type="HOGENOM" id="CLU_115697_4_0_5"/>
<dbReference type="InterPro" id="IPR036597">
    <property type="entry name" value="Fido-like_dom_sf"/>
</dbReference>
<evidence type="ECO:0000313" key="3">
    <source>
        <dbReference type="Proteomes" id="UP000033200"/>
    </source>
</evidence>
<dbReference type="Gene3D" id="1.20.120.1870">
    <property type="entry name" value="Fic/DOC protein, Fido domain"/>
    <property type="match status" value="1"/>
</dbReference>
<dbReference type="NCBIfam" id="TIGR01550">
    <property type="entry name" value="DOC_P1"/>
    <property type="match status" value="1"/>
</dbReference>
<dbReference type="Pfam" id="PF02661">
    <property type="entry name" value="Fic"/>
    <property type="match status" value="1"/>
</dbReference>